<evidence type="ECO:0000256" key="3">
    <source>
        <dbReference type="ARBA" id="ARBA00022989"/>
    </source>
</evidence>
<comment type="caution">
    <text evidence="8">The sequence shown here is derived from an EMBL/GenBank/DDBJ whole genome shotgun (WGS) entry which is preliminary data.</text>
</comment>
<gene>
    <name evidence="8" type="ORF">GCM10025782_15470</name>
</gene>
<feature type="transmembrane region" description="Helical" evidence="6">
    <location>
        <begin position="287"/>
        <end position="309"/>
    </location>
</feature>
<comment type="subcellular location">
    <subcellularLocation>
        <location evidence="1">Membrane</location>
        <topology evidence="1">Multi-pass membrane protein</topology>
    </subcellularLocation>
</comment>
<dbReference type="RefSeq" id="WP_345502292.1">
    <property type="nucleotide sequence ID" value="NZ_BAABLO010000004.1"/>
</dbReference>
<keyword evidence="4 6" id="KW-0472">Membrane</keyword>
<feature type="transmembrane region" description="Helical" evidence="6">
    <location>
        <begin position="23"/>
        <end position="46"/>
    </location>
</feature>
<sequence length="415" mass="42469">MTWWRGTALVAERSLLETFRSRAYRIITAVLLLASAAAVVVPRLVLDQSAHYTLATVGAVPSPLRGALQAAAGQGGYSVDYAARATPAAVRAAVRDGDATAGLADGTLYTGTGVDQSFPAVVAQAVASIEVTARLRGAGLTPAQIASVAAVRPPPQVVVGRADSTERAAVGFGVGIALYLAITFAGSTIASAVAVEKSTRVSEVLLAVLRPSQVLVGTVSAVGAATLAQLLVLATPLAVAVRLGYVGLPAVASGDLALAIVWFVLGFGLYAFLFAASAALVDKVTEASAAVAPVTSVLVLGYLLSIMVVTGDPSSGWSTAISLFPLSAPMAMPIRWSGGQVPVWQLVAAMALTAATAVLLVGAGAAVYRRALVITGHRVRWSELFGRHGRGGTAGGRPSARPAQWRRWRGRRTSS</sequence>
<proteinExistence type="predicted"/>
<name>A0ABP8Y331_9MICO</name>
<accession>A0ABP8Y331</accession>
<feature type="transmembrane region" description="Helical" evidence="6">
    <location>
        <begin position="256"/>
        <end position="281"/>
    </location>
</feature>
<evidence type="ECO:0000256" key="1">
    <source>
        <dbReference type="ARBA" id="ARBA00004141"/>
    </source>
</evidence>
<feature type="domain" description="ABC-2 type transporter transmembrane" evidence="7">
    <location>
        <begin position="163"/>
        <end position="363"/>
    </location>
</feature>
<evidence type="ECO:0000313" key="9">
    <source>
        <dbReference type="Proteomes" id="UP001500556"/>
    </source>
</evidence>
<reference evidence="9" key="1">
    <citation type="journal article" date="2019" name="Int. J. Syst. Evol. Microbiol.">
        <title>The Global Catalogue of Microorganisms (GCM) 10K type strain sequencing project: providing services to taxonomists for standard genome sequencing and annotation.</title>
        <authorList>
            <consortium name="The Broad Institute Genomics Platform"/>
            <consortium name="The Broad Institute Genome Sequencing Center for Infectious Disease"/>
            <person name="Wu L."/>
            <person name="Ma J."/>
        </authorList>
    </citation>
    <scope>NUCLEOTIDE SEQUENCE [LARGE SCALE GENOMIC DNA]</scope>
    <source>
        <strain evidence="9">JCM 18961</strain>
    </source>
</reference>
<keyword evidence="9" id="KW-1185">Reference proteome</keyword>
<evidence type="ECO:0000256" key="5">
    <source>
        <dbReference type="SAM" id="MobiDB-lite"/>
    </source>
</evidence>
<dbReference type="InterPro" id="IPR013525">
    <property type="entry name" value="ABC2_TM"/>
</dbReference>
<evidence type="ECO:0000256" key="4">
    <source>
        <dbReference type="ARBA" id="ARBA00023136"/>
    </source>
</evidence>
<evidence type="ECO:0000259" key="7">
    <source>
        <dbReference type="Pfam" id="PF12698"/>
    </source>
</evidence>
<feature type="transmembrane region" description="Helical" evidence="6">
    <location>
        <begin position="214"/>
        <end position="244"/>
    </location>
</feature>
<feature type="region of interest" description="Disordered" evidence="5">
    <location>
        <begin position="390"/>
        <end position="415"/>
    </location>
</feature>
<evidence type="ECO:0000256" key="6">
    <source>
        <dbReference type="SAM" id="Phobius"/>
    </source>
</evidence>
<feature type="compositionally biased region" description="Basic residues" evidence="5">
    <location>
        <begin position="404"/>
        <end position="415"/>
    </location>
</feature>
<dbReference type="Proteomes" id="UP001500556">
    <property type="component" value="Unassembled WGS sequence"/>
</dbReference>
<organism evidence="8 9">
    <name type="scientific">Pedococcus ginsenosidimutans</name>
    <dbReference type="NCBI Taxonomy" id="490570"/>
    <lineage>
        <taxon>Bacteria</taxon>
        <taxon>Bacillati</taxon>
        <taxon>Actinomycetota</taxon>
        <taxon>Actinomycetes</taxon>
        <taxon>Micrococcales</taxon>
        <taxon>Intrasporangiaceae</taxon>
        <taxon>Pedococcus</taxon>
    </lineage>
</organism>
<feature type="transmembrane region" description="Helical" evidence="6">
    <location>
        <begin position="170"/>
        <end position="194"/>
    </location>
</feature>
<feature type="transmembrane region" description="Helical" evidence="6">
    <location>
        <begin position="346"/>
        <end position="368"/>
    </location>
</feature>
<protein>
    <recommendedName>
        <fullName evidence="7">ABC-2 type transporter transmembrane domain-containing protein</fullName>
    </recommendedName>
</protein>
<keyword evidence="3 6" id="KW-1133">Transmembrane helix</keyword>
<keyword evidence="2 6" id="KW-0812">Transmembrane</keyword>
<dbReference type="EMBL" id="BAABLO010000004">
    <property type="protein sequence ID" value="GAA4719083.1"/>
    <property type="molecule type" value="Genomic_DNA"/>
</dbReference>
<evidence type="ECO:0000313" key="8">
    <source>
        <dbReference type="EMBL" id="GAA4719083.1"/>
    </source>
</evidence>
<dbReference type="Pfam" id="PF12698">
    <property type="entry name" value="ABC2_membrane_3"/>
    <property type="match status" value="1"/>
</dbReference>
<evidence type="ECO:0000256" key="2">
    <source>
        <dbReference type="ARBA" id="ARBA00022692"/>
    </source>
</evidence>